<keyword evidence="2" id="KW-1003">Cell membrane</keyword>
<gene>
    <name evidence="10" type="ORF">JWV37_00260</name>
</gene>
<keyword evidence="6" id="KW-0408">Iron</keyword>
<keyword evidence="5 10" id="KW-0067">ATP-binding</keyword>
<dbReference type="SMART" id="SM00382">
    <property type="entry name" value="AAA"/>
    <property type="match status" value="1"/>
</dbReference>
<dbReference type="PROSITE" id="PS50893">
    <property type="entry name" value="ABC_TRANSPORTER_2"/>
    <property type="match status" value="1"/>
</dbReference>
<dbReference type="RefSeq" id="WP_205457639.1">
    <property type="nucleotide sequence ID" value="NZ_JAFHKK010000001.1"/>
</dbReference>
<dbReference type="InterPro" id="IPR027417">
    <property type="entry name" value="P-loop_NTPase"/>
</dbReference>
<dbReference type="InterPro" id="IPR050093">
    <property type="entry name" value="ABC_SmlMolc_Importer"/>
</dbReference>
<dbReference type="CDD" id="cd03259">
    <property type="entry name" value="ABC_Carb_Solutes_like"/>
    <property type="match status" value="1"/>
</dbReference>
<dbReference type="SUPFAM" id="SSF52540">
    <property type="entry name" value="P-loop containing nucleoside triphosphate hydrolases"/>
    <property type="match status" value="1"/>
</dbReference>
<accession>A0ABS2WNI3</accession>
<dbReference type="Proteomes" id="UP000703590">
    <property type="component" value="Unassembled WGS sequence"/>
</dbReference>
<keyword evidence="11" id="KW-1185">Reference proteome</keyword>
<evidence type="ECO:0000256" key="5">
    <source>
        <dbReference type="ARBA" id="ARBA00022840"/>
    </source>
</evidence>
<evidence type="ECO:0000256" key="4">
    <source>
        <dbReference type="ARBA" id="ARBA00022741"/>
    </source>
</evidence>
<keyword evidence="3" id="KW-0410">Iron transport</keyword>
<dbReference type="InterPro" id="IPR003439">
    <property type="entry name" value="ABC_transporter-like_ATP-bd"/>
</dbReference>
<evidence type="ECO:0000259" key="9">
    <source>
        <dbReference type="PROSITE" id="PS50893"/>
    </source>
</evidence>
<reference evidence="10" key="2">
    <citation type="submission" date="2021-02" db="EMBL/GenBank/DDBJ databases">
        <authorList>
            <person name="Merkel A.Y."/>
        </authorList>
    </citation>
    <scope>NUCLEOTIDE SEQUENCE</scope>
    <source>
        <strain evidence="10">T05b</strain>
    </source>
</reference>
<evidence type="ECO:0000256" key="6">
    <source>
        <dbReference type="ARBA" id="ARBA00023004"/>
    </source>
</evidence>
<dbReference type="PANTHER" id="PTHR42781">
    <property type="entry name" value="SPERMIDINE/PUTRESCINE IMPORT ATP-BINDING PROTEIN POTA"/>
    <property type="match status" value="1"/>
</dbReference>
<reference evidence="10" key="1">
    <citation type="submission" date="2021-02" db="EMBL/GenBank/DDBJ databases">
        <title>Sulfurospirillum tamanensis sp. nov.</title>
        <authorList>
            <person name="Frolova A."/>
            <person name="Merkel A."/>
            <person name="Slobodkin A."/>
        </authorList>
    </citation>
    <scope>NUCLEOTIDE SEQUENCE</scope>
    <source>
        <strain evidence="10">T05b</strain>
    </source>
</reference>
<protein>
    <submittedName>
        <fullName evidence="10">ABC transporter ATP-binding protein</fullName>
    </submittedName>
</protein>
<evidence type="ECO:0000256" key="3">
    <source>
        <dbReference type="ARBA" id="ARBA00022496"/>
    </source>
</evidence>
<keyword evidence="7" id="KW-0406">Ion transport</keyword>
<keyword evidence="8" id="KW-0472">Membrane</keyword>
<dbReference type="InterPro" id="IPR017871">
    <property type="entry name" value="ABC_transporter-like_CS"/>
</dbReference>
<evidence type="ECO:0000256" key="8">
    <source>
        <dbReference type="ARBA" id="ARBA00023136"/>
    </source>
</evidence>
<evidence type="ECO:0000313" key="10">
    <source>
        <dbReference type="EMBL" id="MBN2963199.1"/>
    </source>
</evidence>
<feature type="domain" description="ABC transporter" evidence="9">
    <location>
        <begin position="4"/>
        <end position="234"/>
    </location>
</feature>
<organism evidence="10 11">
    <name type="scientific">Sulfurospirillum tamanense</name>
    <dbReference type="NCBI Taxonomy" id="2813362"/>
    <lineage>
        <taxon>Bacteria</taxon>
        <taxon>Pseudomonadati</taxon>
        <taxon>Campylobacterota</taxon>
        <taxon>Epsilonproteobacteria</taxon>
        <taxon>Campylobacterales</taxon>
        <taxon>Sulfurospirillaceae</taxon>
        <taxon>Sulfurospirillum</taxon>
    </lineage>
</organism>
<proteinExistence type="predicted"/>
<name>A0ABS2WNI3_9BACT</name>
<sequence>MSLLHVKQLEKTFCDGSVCVAKSINLEVSEGEIFTLMGKSGCGKSSLLRMICGFETPCSGEIILGGKTLFGKGVNLETKERELAIVFQNYALFPHMSVAQNILFGYEKEGKTRLGALLEKTGISAIKERFPHEISGGQQQRVALCRALIRHPKLLLLDEPFSSVDSELRASLRDELKQMIKAFGITSIFVTHDREDAFHMSDRVALMAQGEILQVGEIETLYKHPKSKLCAQFLGKINVYEEDGKEKMFRPADIHVNPKGALSGEVKECVFHGFYYVVLVQTQAGEMTLFTKEPHPLAAPIAFDVLSG</sequence>
<dbReference type="PROSITE" id="PS00211">
    <property type="entry name" value="ABC_TRANSPORTER_1"/>
    <property type="match status" value="1"/>
</dbReference>
<comment type="caution">
    <text evidence="10">The sequence shown here is derived from an EMBL/GenBank/DDBJ whole genome shotgun (WGS) entry which is preliminary data.</text>
</comment>
<dbReference type="InterPro" id="IPR003593">
    <property type="entry name" value="AAA+_ATPase"/>
</dbReference>
<dbReference type="Pfam" id="PF00005">
    <property type="entry name" value="ABC_tran"/>
    <property type="match status" value="1"/>
</dbReference>
<dbReference type="PANTHER" id="PTHR42781:SF4">
    <property type="entry name" value="SPERMIDINE_PUTRESCINE IMPORT ATP-BINDING PROTEIN POTA"/>
    <property type="match status" value="1"/>
</dbReference>
<dbReference type="Gene3D" id="3.40.50.300">
    <property type="entry name" value="P-loop containing nucleotide triphosphate hydrolases"/>
    <property type="match status" value="1"/>
</dbReference>
<dbReference type="EMBL" id="JAFHKK010000001">
    <property type="protein sequence ID" value="MBN2963199.1"/>
    <property type="molecule type" value="Genomic_DNA"/>
</dbReference>
<evidence type="ECO:0000256" key="7">
    <source>
        <dbReference type="ARBA" id="ARBA00023065"/>
    </source>
</evidence>
<dbReference type="GO" id="GO:0005524">
    <property type="term" value="F:ATP binding"/>
    <property type="evidence" value="ECO:0007669"/>
    <property type="project" value="UniProtKB-KW"/>
</dbReference>
<evidence type="ECO:0000256" key="2">
    <source>
        <dbReference type="ARBA" id="ARBA00022475"/>
    </source>
</evidence>
<evidence type="ECO:0000313" key="11">
    <source>
        <dbReference type="Proteomes" id="UP000703590"/>
    </source>
</evidence>
<dbReference type="InterPro" id="IPR015853">
    <property type="entry name" value="ABC_transpr_FbpC"/>
</dbReference>
<evidence type="ECO:0000256" key="1">
    <source>
        <dbReference type="ARBA" id="ARBA00022448"/>
    </source>
</evidence>
<keyword evidence="1" id="KW-0813">Transport</keyword>
<keyword evidence="4" id="KW-0547">Nucleotide-binding</keyword>